<dbReference type="InterPro" id="IPR029063">
    <property type="entry name" value="SAM-dependent_MTases_sf"/>
</dbReference>
<dbReference type="GO" id="GO:0005829">
    <property type="term" value="C:cytosol"/>
    <property type="evidence" value="ECO:0007669"/>
    <property type="project" value="TreeGrafter"/>
</dbReference>
<dbReference type="AlphaFoldDB" id="A0A3N4KQR2"/>
<evidence type="ECO:0000313" key="2">
    <source>
        <dbReference type="Proteomes" id="UP000277580"/>
    </source>
</evidence>
<dbReference type="EMBL" id="ML119126">
    <property type="protein sequence ID" value="RPB12913.1"/>
    <property type="molecule type" value="Genomic_DNA"/>
</dbReference>
<protein>
    <recommendedName>
        <fullName evidence="3">S-adenosyl-L-methionine-dependent methyltransferase</fullName>
    </recommendedName>
</protein>
<sequence>MIDLLQKHAKTGPSNKHGVLAAVETLHDCSDPHNTRIRETAKGSKSQCQIKDLFLMHYIRLLKPPRYSARPRNRNGSVSALITITSDLGDDFYFRDTVLTAEVLQESGDPRLVLASKEFHWKMGMRVLKIELNVAPSKHNFYDSVILAISSAAGGTPVADDISHPRDGGLEIITAYSPPFRPIDGEEAEKFVQRRIMIDPSKTLRIWEETGESIARHIWDGGLALTAYLAQNASSEAFSTDKLNALHKQLNPRKTLRALELGSGCGVVGLSLAALYEKCHVTMTDLSSAEEILMKNIEDYNSNFQGEVEFRVLDWDQAIPESLASRSWDIIVIADCTYNTASAHSLVNVLKSLVGKSPDTVVVLAHKRRHDSEVLFFELMNAVFGMVDRVSFHNGNLETEISVDIYTFKVMIKGS</sequence>
<dbReference type="InterPro" id="IPR019410">
    <property type="entry name" value="Methyltransf_16"/>
</dbReference>
<dbReference type="Gene3D" id="3.40.50.150">
    <property type="entry name" value="Vaccinia Virus protein VP39"/>
    <property type="match status" value="1"/>
</dbReference>
<dbReference type="CDD" id="cd02440">
    <property type="entry name" value="AdoMet_MTases"/>
    <property type="match status" value="1"/>
</dbReference>
<name>A0A3N4KQR2_9PEZI</name>
<evidence type="ECO:0000313" key="1">
    <source>
        <dbReference type="EMBL" id="RPB12913.1"/>
    </source>
</evidence>
<proteinExistence type="predicted"/>
<dbReference type="Proteomes" id="UP000277580">
    <property type="component" value="Unassembled WGS sequence"/>
</dbReference>
<organism evidence="1 2">
    <name type="scientific">Morchella conica CCBAS932</name>
    <dbReference type="NCBI Taxonomy" id="1392247"/>
    <lineage>
        <taxon>Eukaryota</taxon>
        <taxon>Fungi</taxon>
        <taxon>Dikarya</taxon>
        <taxon>Ascomycota</taxon>
        <taxon>Pezizomycotina</taxon>
        <taxon>Pezizomycetes</taxon>
        <taxon>Pezizales</taxon>
        <taxon>Morchellaceae</taxon>
        <taxon>Morchella</taxon>
    </lineage>
</organism>
<keyword evidence="2" id="KW-1185">Reference proteome</keyword>
<accession>A0A3N4KQR2</accession>
<dbReference type="PANTHER" id="PTHR14614:SF132">
    <property type="entry name" value="PROTEIN-LYSINE METHYLTRANSFERASE C42C1.13"/>
    <property type="match status" value="1"/>
</dbReference>
<dbReference type="GO" id="GO:0008757">
    <property type="term" value="F:S-adenosylmethionine-dependent methyltransferase activity"/>
    <property type="evidence" value="ECO:0007669"/>
    <property type="project" value="UniProtKB-ARBA"/>
</dbReference>
<dbReference type="STRING" id="1392247.A0A3N4KQR2"/>
<dbReference type="OrthoDB" id="413520at2759"/>
<dbReference type="InParanoid" id="A0A3N4KQR2"/>
<gene>
    <name evidence="1" type="ORF">P167DRAFT_535641</name>
</gene>
<dbReference type="PANTHER" id="PTHR14614">
    <property type="entry name" value="HEPATOCELLULAR CARCINOMA-ASSOCIATED ANTIGEN"/>
    <property type="match status" value="1"/>
</dbReference>
<reference evidence="1 2" key="1">
    <citation type="journal article" date="2018" name="Nat. Ecol. Evol.">
        <title>Pezizomycetes genomes reveal the molecular basis of ectomycorrhizal truffle lifestyle.</title>
        <authorList>
            <person name="Murat C."/>
            <person name="Payen T."/>
            <person name="Noel B."/>
            <person name="Kuo A."/>
            <person name="Morin E."/>
            <person name="Chen J."/>
            <person name="Kohler A."/>
            <person name="Krizsan K."/>
            <person name="Balestrini R."/>
            <person name="Da Silva C."/>
            <person name="Montanini B."/>
            <person name="Hainaut M."/>
            <person name="Levati E."/>
            <person name="Barry K.W."/>
            <person name="Belfiori B."/>
            <person name="Cichocki N."/>
            <person name="Clum A."/>
            <person name="Dockter R.B."/>
            <person name="Fauchery L."/>
            <person name="Guy J."/>
            <person name="Iotti M."/>
            <person name="Le Tacon F."/>
            <person name="Lindquist E.A."/>
            <person name="Lipzen A."/>
            <person name="Malagnac F."/>
            <person name="Mello A."/>
            <person name="Molinier V."/>
            <person name="Miyauchi S."/>
            <person name="Poulain J."/>
            <person name="Riccioni C."/>
            <person name="Rubini A."/>
            <person name="Sitrit Y."/>
            <person name="Splivallo R."/>
            <person name="Traeger S."/>
            <person name="Wang M."/>
            <person name="Zifcakova L."/>
            <person name="Wipf D."/>
            <person name="Zambonelli A."/>
            <person name="Paolocci F."/>
            <person name="Nowrousian M."/>
            <person name="Ottonello S."/>
            <person name="Baldrian P."/>
            <person name="Spatafora J.W."/>
            <person name="Henrissat B."/>
            <person name="Nagy L.G."/>
            <person name="Aury J.M."/>
            <person name="Wincker P."/>
            <person name="Grigoriev I.V."/>
            <person name="Bonfante P."/>
            <person name="Martin F.M."/>
        </authorList>
    </citation>
    <scope>NUCLEOTIDE SEQUENCE [LARGE SCALE GENOMIC DNA]</scope>
    <source>
        <strain evidence="1 2">CCBAS932</strain>
    </source>
</reference>
<dbReference type="Pfam" id="PF10294">
    <property type="entry name" value="Methyltransf_16"/>
    <property type="match status" value="1"/>
</dbReference>
<dbReference type="SUPFAM" id="SSF53335">
    <property type="entry name" value="S-adenosyl-L-methionine-dependent methyltransferases"/>
    <property type="match status" value="1"/>
</dbReference>
<evidence type="ECO:0008006" key="3">
    <source>
        <dbReference type="Google" id="ProtNLM"/>
    </source>
</evidence>